<protein>
    <submittedName>
        <fullName evidence="2">Sphingosine kinase 2</fullName>
    </submittedName>
</protein>
<name>A0A7J6MFK2_PERCH</name>
<dbReference type="OrthoDB" id="3853857at2759"/>
<keyword evidence="3" id="KW-1185">Reference proteome</keyword>
<gene>
    <name evidence="2" type="primary">SPHK2_2</name>
    <name evidence="2" type="ORF">FOL47_002129</name>
</gene>
<dbReference type="GO" id="GO:0001727">
    <property type="term" value="F:lipid kinase activity"/>
    <property type="evidence" value="ECO:0007669"/>
    <property type="project" value="TreeGrafter"/>
</dbReference>
<dbReference type="InterPro" id="IPR017438">
    <property type="entry name" value="ATP-NAD_kinase_N"/>
</dbReference>
<dbReference type="GO" id="GO:0016020">
    <property type="term" value="C:membrane"/>
    <property type="evidence" value="ECO:0007669"/>
    <property type="project" value="TreeGrafter"/>
</dbReference>
<dbReference type="InterPro" id="IPR001206">
    <property type="entry name" value="Diacylglycerol_kinase_cat_dom"/>
</dbReference>
<dbReference type="Gene3D" id="2.60.200.40">
    <property type="match status" value="1"/>
</dbReference>
<dbReference type="PANTHER" id="PTHR12358:SF112">
    <property type="entry name" value="LD11247P-RELATED"/>
    <property type="match status" value="1"/>
</dbReference>
<dbReference type="InterPro" id="IPR050187">
    <property type="entry name" value="Lipid_Phosphate_FormReg"/>
</dbReference>
<keyword evidence="2" id="KW-0808">Transferase</keyword>
<dbReference type="GO" id="GO:0046512">
    <property type="term" value="P:sphingosine biosynthetic process"/>
    <property type="evidence" value="ECO:0007669"/>
    <property type="project" value="TreeGrafter"/>
</dbReference>
<dbReference type="Gene3D" id="3.40.50.10330">
    <property type="entry name" value="Probable inorganic polyphosphate/atp-NAD kinase, domain 1"/>
    <property type="match status" value="1"/>
</dbReference>
<accession>A0A7J6MFK2</accession>
<dbReference type="GO" id="GO:0005737">
    <property type="term" value="C:cytoplasm"/>
    <property type="evidence" value="ECO:0007669"/>
    <property type="project" value="TreeGrafter"/>
</dbReference>
<dbReference type="SUPFAM" id="SSF111331">
    <property type="entry name" value="NAD kinase/diacylglycerol kinase-like"/>
    <property type="match status" value="1"/>
</dbReference>
<dbReference type="Proteomes" id="UP000591131">
    <property type="component" value="Unassembled WGS sequence"/>
</dbReference>
<dbReference type="SMART" id="SM00046">
    <property type="entry name" value="DAGKc"/>
    <property type="match status" value="1"/>
</dbReference>
<sequence length="415" mass="45503">MELLSSFFDSHFRYRSAPRRAGDILDDALVSFEDDTIVIREASTRQIRDALAYKDVVAVNYGDSSLQALLYRKGAFIQITVLEMKNKSCTSSAGRQRRDIVLERLDSEDTNNCNGRASVDLVAAALLHTALGDLDTMVDSGSECPTKTRVLVIINPISGKGKAMDMYTSIAKPLFELCQDRFMIEEVVTESAEHTKQVAMESADKFDTFVFCGGDGLVHDFLQGIFKLPDYRAVLNNITLGFLLAGSGNGLACSCAFASEGEFDLNPKSYVGDFQVALRLILRGRTSALDAAQIDVRDTSTGEQQKASVLACLSASWGLFSDVDLGSDHLRFLGGARFTLYALWRIINIRKYSGRISYIEASDELNNKPLKALPDTSNPLWKTQQGDFAGVLVVNVSHSAADLMAAPERKLDDGQ</sequence>
<dbReference type="PROSITE" id="PS50146">
    <property type="entry name" value="DAGK"/>
    <property type="match status" value="1"/>
</dbReference>
<reference evidence="2 3" key="1">
    <citation type="submission" date="2020-04" db="EMBL/GenBank/DDBJ databases">
        <title>Perkinsus chesapeaki whole genome sequence.</title>
        <authorList>
            <person name="Bogema D.R."/>
        </authorList>
    </citation>
    <scope>NUCLEOTIDE SEQUENCE [LARGE SCALE GENOMIC DNA]</scope>
    <source>
        <strain evidence="2">ATCC PRA-425</strain>
    </source>
</reference>
<feature type="domain" description="DAGKc" evidence="1">
    <location>
        <begin position="145"/>
        <end position="298"/>
    </location>
</feature>
<dbReference type="InterPro" id="IPR016064">
    <property type="entry name" value="NAD/diacylglycerol_kinase_sf"/>
</dbReference>
<dbReference type="EMBL" id="JAAPAO010000156">
    <property type="protein sequence ID" value="KAF4670197.1"/>
    <property type="molecule type" value="Genomic_DNA"/>
</dbReference>
<keyword evidence="2" id="KW-0418">Kinase</keyword>
<evidence type="ECO:0000313" key="2">
    <source>
        <dbReference type="EMBL" id="KAF4670197.1"/>
    </source>
</evidence>
<dbReference type="Pfam" id="PF00781">
    <property type="entry name" value="DAGK_cat"/>
    <property type="match status" value="1"/>
</dbReference>
<proteinExistence type="predicted"/>
<dbReference type="AlphaFoldDB" id="A0A7J6MFK2"/>
<organism evidence="2 3">
    <name type="scientific">Perkinsus chesapeaki</name>
    <name type="common">Clam parasite</name>
    <name type="synonym">Perkinsus andrewsi</name>
    <dbReference type="NCBI Taxonomy" id="330153"/>
    <lineage>
        <taxon>Eukaryota</taxon>
        <taxon>Sar</taxon>
        <taxon>Alveolata</taxon>
        <taxon>Perkinsozoa</taxon>
        <taxon>Perkinsea</taxon>
        <taxon>Perkinsida</taxon>
        <taxon>Perkinsidae</taxon>
        <taxon>Perkinsus</taxon>
    </lineage>
</organism>
<evidence type="ECO:0000259" key="1">
    <source>
        <dbReference type="PROSITE" id="PS50146"/>
    </source>
</evidence>
<comment type="caution">
    <text evidence="2">The sequence shown here is derived from an EMBL/GenBank/DDBJ whole genome shotgun (WGS) entry which is preliminary data.</text>
</comment>
<dbReference type="PANTHER" id="PTHR12358">
    <property type="entry name" value="SPHINGOSINE KINASE"/>
    <property type="match status" value="1"/>
</dbReference>
<evidence type="ECO:0000313" key="3">
    <source>
        <dbReference type="Proteomes" id="UP000591131"/>
    </source>
</evidence>